<accession>A0A0D0L5J5</accession>
<comment type="caution">
    <text evidence="1">The sequence shown here is derived from an EMBL/GenBank/DDBJ whole genome shotgun (WGS) entry which is preliminary data.</text>
</comment>
<dbReference type="Proteomes" id="UP000035017">
    <property type="component" value="Unassembled WGS sequence"/>
</dbReference>
<dbReference type="OrthoDB" id="8452228at2"/>
<gene>
    <name evidence="1" type="ORF">RU07_02140</name>
</gene>
<dbReference type="Gene3D" id="1.10.3230.30">
    <property type="entry name" value="Phage gp6-like head-tail connector protein"/>
    <property type="match status" value="1"/>
</dbReference>
<dbReference type="InterPro" id="IPR006450">
    <property type="entry name" value="Phage_HK97_gp6-like"/>
</dbReference>
<evidence type="ECO:0000313" key="2">
    <source>
        <dbReference type="Proteomes" id="UP000035017"/>
    </source>
</evidence>
<dbReference type="CDD" id="cd08054">
    <property type="entry name" value="gp6"/>
    <property type="match status" value="1"/>
</dbReference>
<evidence type="ECO:0000313" key="1">
    <source>
        <dbReference type="EMBL" id="KIQ05025.1"/>
    </source>
</evidence>
<reference evidence="1 2" key="1">
    <citation type="submission" date="2014-12" db="EMBL/GenBank/DDBJ databases">
        <title>16Stimator: statistical estimation of ribosomal gene copy numbers from draft genome assemblies.</title>
        <authorList>
            <person name="Perisin M.A."/>
            <person name="Vetter M."/>
            <person name="Gilbert J.A."/>
            <person name="Bergelson J."/>
        </authorList>
    </citation>
    <scope>NUCLEOTIDE SEQUENCE [LARGE SCALE GENOMIC DNA]</scope>
    <source>
        <strain evidence="1 2">MEJ076</strain>
    </source>
</reference>
<evidence type="ECO:0008006" key="3">
    <source>
        <dbReference type="Google" id="ProtNLM"/>
    </source>
</evidence>
<sequence length="118" mass="13001">MAIVDLETVKKHIRVFHTDEDAEIEIYRDAAESIVTEYLDREVVAIGATPAQDDGIAATASIVSAILLVTGDLYEVREPDSKATGDAVLPRAVRMLLAPWRVWRTPVDDDVATFPCTF</sequence>
<dbReference type="InterPro" id="IPR021146">
    <property type="entry name" value="Phage_gp6-like_head-tail"/>
</dbReference>
<dbReference type="EMBL" id="JXQV01000003">
    <property type="protein sequence ID" value="KIQ05025.1"/>
    <property type="molecule type" value="Genomic_DNA"/>
</dbReference>
<dbReference type="AlphaFoldDB" id="A0A0D0L5J5"/>
<protein>
    <recommendedName>
        <fullName evidence="3">Phage gp6-like head-tail connector protein</fullName>
    </recommendedName>
</protein>
<proteinExistence type="predicted"/>
<name>A0A0D0L5J5_AGRTU</name>
<dbReference type="Pfam" id="PF05135">
    <property type="entry name" value="Phage_connect_1"/>
    <property type="match status" value="1"/>
</dbReference>
<organism evidence="1 2">
    <name type="scientific">Agrobacterium tumefaciens</name>
    <dbReference type="NCBI Taxonomy" id="358"/>
    <lineage>
        <taxon>Bacteria</taxon>
        <taxon>Pseudomonadati</taxon>
        <taxon>Pseudomonadota</taxon>
        <taxon>Alphaproteobacteria</taxon>
        <taxon>Hyphomicrobiales</taxon>
        <taxon>Rhizobiaceae</taxon>
        <taxon>Rhizobium/Agrobacterium group</taxon>
        <taxon>Agrobacterium</taxon>
        <taxon>Agrobacterium tumefaciens complex</taxon>
    </lineage>
</organism>
<dbReference type="NCBIfam" id="TIGR01560">
    <property type="entry name" value="put_DNA_pack"/>
    <property type="match status" value="1"/>
</dbReference>